<evidence type="ECO:0000256" key="7">
    <source>
        <dbReference type="ARBA" id="ARBA00022927"/>
    </source>
</evidence>
<keyword evidence="16" id="KW-1185">Reference proteome</keyword>
<dbReference type="InterPro" id="IPR042533">
    <property type="entry name" value="Nucleoporin_Nup155_C_1"/>
</dbReference>
<dbReference type="FunFam" id="1.20.58.1780:FF:000003">
    <property type="entry name" value="Non-repetitive nucleoporin, putative"/>
    <property type="match status" value="1"/>
</dbReference>
<dbReference type="InterPro" id="IPR004870">
    <property type="entry name" value="Nucleoporin_Nup155"/>
</dbReference>
<evidence type="ECO:0000313" key="15">
    <source>
        <dbReference type="EMBL" id="TVY47965.1"/>
    </source>
</evidence>
<evidence type="ECO:0000256" key="6">
    <source>
        <dbReference type="ARBA" id="ARBA00022816"/>
    </source>
</evidence>
<dbReference type="Pfam" id="PF08801">
    <property type="entry name" value="Nucleoporin_N"/>
    <property type="match status" value="1"/>
</dbReference>
<gene>
    <name evidence="15" type="primary">NUP170</name>
    <name evidence="15" type="ORF">LOCC1_G002624</name>
</gene>
<comment type="caution">
    <text evidence="15">The sequence shown here is derived from an EMBL/GenBank/DDBJ whole genome shotgun (WGS) entry which is preliminary data.</text>
</comment>
<dbReference type="GO" id="GO:0051292">
    <property type="term" value="P:nuclear pore complex assembly"/>
    <property type="evidence" value="ECO:0007669"/>
    <property type="project" value="UniProtKB-ARBA"/>
</dbReference>
<keyword evidence="10" id="KW-0472">Membrane</keyword>
<dbReference type="GO" id="GO:0036228">
    <property type="term" value="P:protein localization to nuclear inner membrane"/>
    <property type="evidence" value="ECO:0007669"/>
    <property type="project" value="TreeGrafter"/>
</dbReference>
<evidence type="ECO:0000256" key="2">
    <source>
        <dbReference type="ARBA" id="ARBA00004567"/>
    </source>
</evidence>
<dbReference type="Gene3D" id="1.25.40.450">
    <property type="entry name" value="Nucleoporin, helical domain, N-terminal subdomain"/>
    <property type="match status" value="1"/>
</dbReference>
<keyword evidence="5" id="KW-0813">Transport</keyword>
<keyword evidence="7" id="KW-0653">Protein transport</keyword>
<protein>
    <submittedName>
        <fullName evidence="15">Nucleoporin</fullName>
    </submittedName>
</protein>
<feature type="compositionally biased region" description="Polar residues" evidence="12">
    <location>
        <begin position="104"/>
        <end position="118"/>
    </location>
</feature>
<evidence type="ECO:0000313" key="16">
    <source>
        <dbReference type="Proteomes" id="UP000443090"/>
    </source>
</evidence>
<dbReference type="GO" id="GO:0044611">
    <property type="term" value="C:nuclear pore inner ring"/>
    <property type="evidence" value="ECO:0007669"/>
    <property type="project" value="TreeGrafter"/>
</dbReference>
<dbReference type="GO" id="GO:0000972">
    <property type="term" value="P:transcription-dependent tethering of RNA polymerase II gene DNA at nuclear periphery"/>
    <property type="evidence" value="ECO:0007669"/>
    <property type="project" value="TreeGrafter"/>
</dbReference>
<evidence type="ECO:0000256" key="4">
    <source>
        <dbReference type="ARBA" id="ARBA00007373"/>
    </source>
</evidence>
<evidence type="ECO:0000259" key="13">
    <source>
        <dbReference type="Pfam" id="PF03177"/>
    </source>
</evidence>
<dbReference type="GO" id="GO:0051028">
    <property type="term" value="P:mRNA transport"/>
    <property type="evidence" value="ECO:0007669"/>
    <property type="project" value="UniProtKB-KW"/>
</dbReference>
<comment type="subcellular location">
    <subcellularLocation>
        <location evidence="1">Nucleus membrane</location>
        <topology evidence="1">Peripheral membrane protein</topology>
        <orientation evidence="1">Cytoplasmic side</orientation>
    </subcellularLocation>
    <subcellularLocation>
        <location evidence="3">Nucleus membrane</location>
        <topology evidence="3">Peripheral membrane protein</topology>
        <orientation evidence="3">Nucleoplasmic side</orientation>
    </subcellularLocation>
    <subcellularLocation>
        <location evidence="2">Nucleus</location>
        <location evidence="2">Nuclear pore complex</location>
    </subcellularLocation>
</comment>
<dbReference type="Gene3D" id="1.25.40.440">
    <property type="entry name" value="Nucleoporin, helical domain, central subdomain"/>
    <property type="match status" value="1"/>
</dbReference>
<dbReference type="GO" id="GO:0017056">
    <property type="term" value="F:structural constituent of nuclear pore"/>
    <property type="evidence" value="ECO:0007669"/>
    <property type="project" value="InterPro"/>
</dbReference>
<evidence type="ECO:0000256" key="11">
    <source>
        <dbReference type="ARBA" id="ARBA00023242"/>
    </source>
</evidence>
<feature type="region of interest" description="Disordered" evidence="12">
    <location>
        <begin position="104"/>
        <end position="131"/>
    </location>
</feature>
<evidence type="ECO:0000259" key="14">
    <source>
        <dbReference type="Pfam" id="PF08801"/>
    </source>
</evidence>
<evidence type="ECO:0000256" key="1">
    <source>
        <dbReference type="ARBA" id="ARBA00004335"/>
    </source>
</evidence>
<evidence type="ECO:0000256" key="5">
    <source>
        <dbReference type="ARBA" id="ARBA00022448"/>
    </source>
</evidence>
<dbReference type="OrthoDB" id="338970at2759"/>
<dbReference type="Pfam" id="PF03177">
    <property type="entry name" value="Nucleoporin_C"/>
    <property type="match status" value="1"/>
</dbReference>
<dbReference type="Gene3D" id="1.20.58.1780">
    <property type="match status" value="1"/>
</dbReference>
<keyword evidence="9" id="KW-0906">Nuclear pore complex</keyword>
<dbReference type="InterPro" id="IPR042538">
    <property type="entry name" value="Nucleoporin_Nup155_C_3"/>
</dbReference>
<accession>A0A8H8S6Q3</accession>
<keyword evidence="6" id="KW-0509">mRNA transport</keyword>
<dbReference type="GO" id="GO:0006606">
    <property type="term" value="P:protein import into nucleus"/>
    <property type="evidence" value="ECO:0007669"/>
    <property type="project" value="TreeGrafter"/>
</dbReference>
<evidence type="ECO:0000256" key="12">
    <source>
        <dbReference type="SAM" id="MobiDB-lite"/>
    </source>
</evidence>
<dbReference type="FunFam" id="1.25.40.440:FF:000001">
    <property type="entry name" value="Nuclear pore complex subunit"/>
    <property type="match status" value="1"/>
</dbReference>
<feature type="domain" description="Nucleoporin Nup133/Nup155-like N-terminal" evidence="14">
    <location>
        <begin position="182"/>
        <end position="622"/>
    </location>
</feature>
<proteinExistence type="inferred from homology"/>
<keyword evidence="11" id="KW-0539">Nucleus</keyword>
<dbReference type="Gene3D" id="1.20.120.1880">
    <property type="entry name" value="Nucleoporin, helical C-terminal domain"/>
    <property type="match status" value="1"/>
</dbReference>
<dbReference type="InterPro" id="IPR007187">
    <property type="entry name" value="Nucleoporin_Nup133/Nup155_C"/>
</dbReference>
<comment type="similarity">
    <text evidence="4">Belongs to the non-repetitive/WGA-negative nucleoporin family.</text>
</comment>
<dbReference type="EMBL" id="QGMI01000065">
    <property type="protein sequence ID" value="TVY47965.1"/>
    <property type="molecule type" value="Genomic_DNA"/>
</dbReference>
<keyword evidence="8" id="KW-0811">Translocation</keyword>
<dbReference type="InterPro" id="IPR014908">
    <property type="entry name" value="Nucleoporin_Nup133/Nup155_N"/>
</dbReference>
<reference evidence="15 16" key="1">
    <citation type="submission" date="2018-05" db="EMBL/GenBank/DDBJ databases">
        <title>Genome sequencing and assembly of the regulated plant pathogen Lachnellula willkommii and related sister species for the development of diagnostic species identification markers.</title>
        <authorList>
            <person name="Giroux E."/>
            <person name="Bilodeau G."/>
        </authorList>
    </citation>
    <scope>NUCLEOTIDE SEQUENCE [LARGE SCALE GENOMIC DNA]</scope>
    <source>
        <strain evidence="15 16">CBS 160.35</strain>
    </source>
</reference>
<organism evidence="15 16">
    <name type="scientific">Lachnellula occidentalis</name>
    <dbReference type="NCBI Taxonomy" id="215460"/>
    <lineage>
        <taxon>Eukaryota</taxon>
        <taxon>Fungi</taxon>
        <taxon>Dikarya</taxon>
        <taxon>Ascomycota</taxon>
        <taxon>Pezizomycotina</taxon>
        <taxon>Leotiomycetes</taxon>
        <taxon>Helotiales</taxon>
        <taxon>Lachnaceae</taxon>
        <taxon>Lachnellula</taxon>
    </lineage>
</organism>
<sequence length="1417" mass="158054">MRLETDALIKSFQVFTSPSTPRPSPNFAVAHSSNHHSARIASNVPLLTRISPVAPGTTQQNLHSGSALVEMSYPVLQTPQRPLPGAFFNTPAASRFPPPRQPIFNTGGLQRTASNPQDGLQAPAPSKSQTLQPIQRAARTINEVLQREASFPDLDSYVRQGISSDYDLPNGVSEAAWAPFQRTKMYDIPDRIFEQYNHAEVSTMMGLFADLNHAWVSIDNALYLWDYTAPNPEIIGFEEQIHNITAVKLVKPRKGVFVSTITHVLVVATTADIILLGVAANLEGPGVWTVSLYQTKMSLSIRGINVQVIEGSAETGRIFFAGEADNDIYELTYQQEEKWFASRCGKVNHTSPGYQSIMPTIWGNKSNEHVIQIVVDDSRRLLYTLSSESSIRTFHMDSPTTLQQVIEKRRLECLRDISHMISTSVLLTNQLRIVSIDPISAKEGSKLHIMATTTTGCRLFLSATRGYGYLSGQGAPQSMQVQHIKFPPQLEPRPNNPSYQSAESATDTSSLALAFTRLGFRFPPGFFLCFVSKAEQVGRDMLFLSAPDTGRIAAEARALTAQASKYYESGCWLSLNSRVEAVGLSTPSFAASNQPLGFGNELAMQYDETPTEIAILTNTGIHVIRRRRLVDILASAIRSGGGDEGLESEMKKFIRKYGRGETTATALAVACGQGNDVTPGDLRVARISDPETLKLARKAFVEFGGRPSLNENGVSEGIANAADNVRPSSRHEGLALYMGRLVRSLWKFSVIKEVIPQSGAVSIQSTVKGEKLTSIQENLTRLQQFLEENSSFIEGLAGPESLQHVASQQEQIALQGEHQALYSLQKLNHSIIEGISFVQMLFEERVDQIWSTLDDPVKQRLRDLTFELLFATDQGKDLAKVLVKAIVNRNIANGSNVDTVADALRRRCGSFCSADDVIIFKAQEQLKKASEAGVSKDMSRNLLNESLRLFTQVAGALSYENLQSAMEQFAALQFYAGAIRLALLAAHESDRGNSALAWVNENKPEGDNRTSAYNFRRKCYELVHNTLVAVDDAAALEPNTVDGRATLIFTRRIEAYTVVNESEDELFQYDLYEWYLHQGWVDRLLSTDSPFVVHFLTRSAVTSVEKADLLWKFYVHRESFYEAAAVQLDLAKSDFDIILRTRIEYLSRAKANAQASSPGVGRQARQVLLYEVTELLEVANIQDELLNRLRVDSRVPDERKPAVVKALDGRVLELSDLYNDFADQASYFDICLMIYECADHRNDADVRATWEQLISSTHVKVDSDPDAGQQPYEAVITLLKDMADRLNHSESTFNPAFLIPMIEKYASEFQHNASSRNWVPDLFIEVGFPYEIVIATLQSEWYSNNPPFNVASRKKVLAEHIFYICDQWYEECVRTNTRLYGSDENAQEISELLGLLNNDLGQDAVNRLRMKIQRSFR</sequence>
<evidence type="ECO:0000256" key="10">
    <source>
        <dbReference type="ARBA" id="ARBA00023136"/>
    </source>
</evidence>
<feature type="domain" description="Nucleoporin Nup133/Nup155-like C-terminal" evidence="13">
    <location>
        <begin position="728"/>
        <end position="1398"/>
    </location>
</feature>
<dbReference type="PANTHER" id="PTHR10350">
    <property type="entry name" value="NUCLEAR PORE COMPLEX PROTEIN NUP155"/>
    <property type="match status" value="1"/>
</dbReference>
<evidence type="ECO:0000256" key="9">
    <source>
        <dbReference type="ARBA" id="ARBA00023132"/>
    </source>
</evidence>
<dbReference type="GO" id="GO:0006405">
    <property type="term" value="P:RNA export from nucleus"/>
    <property type="evidence" value="ECO:0007669"/>
    <property type="project" value="TreeGrafter"/>
</dbReference>
<dbReference type="PANTHER" id="PTHR10350:SF6">
    <property type="entry name" value="NUCLEAR PORE COMPLEX PROTEIN NUP155"/>
    <property type="match status" value="1"/>
</dbReference>
<evidence type="ECO:0000256" key="3">
    <source>
        <dbReference type="ARBA" id="ARBA00004620"/>
    </source>
</evidence>
<dbReference type="FunFam" id="1.25.40.450:FF:000002">
    <property type="entry name" value="Putative non-repetitive nucleoporin"/>
    <property type="match status" value="1"/>
</dbReference>
<dbReference type="Proteomes" id="UP000443090">
    <property type="component" value="Unassembled WGS sequence"/>
</dbReference>
<name>A0A8H8S6Q3_9HELO</name>
<evidence type="ECO:0000256" key="8">
    <source>
        <dbReference type="ARBA" id="ARBA00023010"/>
    </source>
</evidence>
<dbReference type="InterPro" id="IPR042537">
    <property type="entry name" value="Nucleoporin_Nup155_C_2"/>
</dbReference>
<dbReference type="GO" id="GO:0031965">
    <property type="term" value="C:nuclear membrane"/>
    <property type="evidence" value="ECO:0007669"/>
    <property type="project" value="UniProtKB-SubCell"/>
</dbReference>